<dbReference type="InterPro" id="IPR000572">
    <property type="entry name" value="OxRdtase_Mopterin-bd_dom"/>
</dbReference>
<keyword evidence="1" id="KW-0732">Signal</keyword>
<dbReference type="SUPFAM" id="SSF56524">
    <property type="entry name" value="Oxidoreductase molybdopterin-binding domain"/>
    <property type="match status" value="1"/>
</dbReference>
<protein>
    <submittedName>
        <fullName evidence="3">Molybdopterin-dependent oxidoreductase</fullName>
    </submittedName>
</protein>
<proteinExistence type="predicted"/>
<dbReference type="RefSeq" id="WP_311882561.1">
    <property type="nucleotide sequence ID" value="NZ_CP119391.1"/>
</dbReference>
<evidence type="ECO:0000313" key="4">
    <source>
        <dbReference type="Proteomes" id="UP001301869"/>
    </source>
</evidence>
<reference evidence="3 4" key="1">
    <citation type="submission" date="2023-03" db="EMBL/GenBank/DDBJ databases">
        <title>Halomonas sp. nov., isolated from Korean tranditional fermented seafood 'Jeotgal'.</title>
        <authorList>
            <person name="Kim B."/>
            <person name="Shin N.-R."/>
        </authorList>
    </citation>
    <scope>NUCLEOTIDE SEQUENCE [LARGE SCALE GENOMIC DNA]</scope>
    <source>
        <strain evidence="3 4">SG2L-4</strain>
    </source>
</reference>
<organism evidence="3 4">
    <name type="scientific">Halomonas piscis</name>
    <dbReference type="NCBI Taxonomy" id="3031727"/>
    <lineage>
        <taxon>Bacteria</taxon>
        <taxon>Pseudomonadati</taxon>
        <taxon>Pseudomonadota</taxon>
        <taxon>Gammaproteobacteria</taxon>
        <taxon>Oceanospirillales</taxon>
        <taxon>Halomonadaceae</taxon>
        <taxon>Halomonas</taxon>
    </lineage>
</organism>
<dbReference type="Pfam" id="PF00174">
    <property type="entry name" value="Oxidored_molyb"/>
    <property type="match status" value="1"/>
</dbReference>
<dbReference type="InterPro" id="IPR036374">
    <property type="entry name" value="OxRdtase_Mopterin-bd_sf"/>
</dbReference>
<feature type="chain" id="PRO_5046016538" evidence="1">
    <location>
        <begin position="29"/>
        <end position="180"/>
    </location>
</feature>
<feature type="domain" description="Oxidoreductase molybdopterin-binding" evidence="2">
    <location>
        <begin position="84"/>
        <end position="154"/>
    </location>
</feature>
<keyword evidence="4" id="KW-1185">Reference proteome</keyword>
<name>A0ABY9YX18_9GAMM</name>
<evidence type="ECO:0000313" key="3">
    <source>
        <dbReference type="EMBL" id="WNK19351.1"/>
    </source>
</evidence>
<evidence type="ECO:0000256" key="1">
    <source>
        <dbReference type="SAM" id="SignalP"/>
    </source>
</evidence>
<accession>A0ABY9YX18</accession>
<gene>
    <name evidence="3" type="ORF">P1P91_10855</name>
</gene>
<dbReference type="EMBL" id="CP119391">
    <property type="protein sequence ID" value="WNK19351.1"/>
    <property type="molecule type" value="Genomic_DNA"/>
</dbReference>
<dbReference type="Gene3D" id="3.90.420.10">
    <property type="entry name" value="Oxidoreductase, molybdopterin-binding domain"/>
    <property type="match status" value="1"/>
</dbReference>
<dbReference type="Proteomes" id="UP001301869">
    <property type="component" value="Chromosome"/>
</dbReference>
<feature type="signal peptide" evidence="1">
    <location>
        <begin position="1"/>
        <end position="28"/>
    </location>
</feature>
<evidence type="ECO:0000259" key="2">
    <source>
        <dbReference type="Pfam" id="PF00174"/>
    </source>
</evidence>
<sequence>MWQLPGVWLGRVILLTLALQCPGTAAQANDASPSPEPGNVQDTAPSQVLLEITDPTSGETVELNRKDLQALPAATLTTSTVVTDGTHEFRGFLMRDLLEQINIPGSQVTAIALNDYAVNIPVKDFYRFDVIVAYAMDGKRLTRSGKGPLWIVYPRDAHRALQDIRYDYRWVWQLYRLEVQ</sequence>